<dbReference type="Proteomes" id="UP001372338">
    <property type="component" value="Unassembled WGS sequence"/>
</dbReference>
<reference evidence="2 3" key="1">
    <citation type="submission" date="2024-01" db="EMBL/GenBank/DDBJ databases">
        <title>The genomes of 5 underutilized Papilionoideae crops provide insights into root nodulation and disease resistanc.</title>
        <authorList>
            <person name="Yuan L."/>
        </authorList>
    </citation>
    <scope>NUCLEOTIDE SEQUENCE [LARGE SCALE GENOMIC DNA]</scope>
    <source>
        <strain evidence="2">ZHUSHIDOU_FW_LH</strain>
        <tissue evidence="2">Leaf</tissue>
    </source>
</reference>
<evidence type="ECO:0000313" key="2">
    <source>
        <dbReference type="EMBL" id="KAK7245241.1"/>
    </source>
</evidence>
<feature type="region of interest" description="Disordered" evidence="1">
    <location>
        <begin position="53"/>
        <end position="81"/>
    </location>
</feature>
<evidence type="ECO:0000256" key="1">
    <source>
        <dbReference type="SAM" id="MobiDB-lite"/>
    </source>
</evidence>
<protein>
    <submittedName>
        <fullName evidence="2">Uncharacterized protein</fullName>
    </submittedName>
</protein>
<evidence type="ECO:0000313" key="3">
    <source>
        <dbReference type="Proteomes" id="UP001372338"/>
    </source>
</evidence>
<dbReference type="EMBL" id="JAYWIO010000008">
    <property type="protein sequence ID" value="KAK7245241.1"/>
    <property type="molecule type" value="Genomic_DNA"/>
</dbReference>
<dbReference type="AlphaFoldDB" id="A0AAN9E373"/>
<gene>
    <name evidence="2" type="ORF">RIF29_40076</name>
</gene>
<sequence>MEVAIIYEGSLFWVQAYKGPQGQRTHRCLDCAARGASHSPSSSSSQSSSFVASGSSISSGSSSNHPSGFSASSSRISMGASSSQSSGFVAVGSEIFDLSSQSLGFLSSGLGIVLEGIKAGSKFSEDRKFVFFLSSPSINQNLQLIVRLQNSSVNVR</sequence>
<name>A0AAN9E373_CROPI</name>
<keyword evidence="3" id="KW-1185">Reference proteome</keyword>
<accession>A0AAN9E373</accession>
<proteinExistence type="predicted"/>
<comment type="caution">
    <text evidence="2">The sequence shown here is derived from an EMBL/GenBank/DDBJ whole genome shotgun (WGS) entry which is preliminary data.</text>
</comment>
<organism evidence="2 3">
    <name type="scientific">Crotalaria pallida</name>
    <name type="common">Smooth rattlebox</name>
    <name type="synonym">Crotalaria striata</name>
    <dbReference type="NCBI Taxonomy" id="3830"/>
    <lineage>
        <taxon>Eukaryota</taxon>
        <taxon>Viridiplantae</taxon>
        <taxon>Streptophyta</taxon>
        <taxon>Embryophyta</taxon>
        <taxon>Tracheophyta</taxon>
        <taxon>Spermatophyta</taxon>
        <taxon>Magnoliopsida</taxon>
        <taxon>eudicotyledons</taxon>
        <taxon>Gunneridae</taxon>
        <taxon>Pentapetalae</taxon>
        <taxon>rosids</taxon>
        <taxon>fabids</taxon>
        <taxon>Fabales</taxon>
        <taxon>Fabaceae</taxon>
        <taxon>Papilionoideae</taxon>
        <taxon>50 kb inversion clade</taxon>
        <taxon>genistoids sensu lato</taxon>
        <taxon>core genistoids</taxon>
        <taxon>Crotalarieae</taxon>
        <taxon>Crotalaria</taxon>
    </lineage>
</organism>